<evidence type="ECO:0000256" key="3">
    <source>
        <dbReference type="ARBA" id="ARBA00022630"/>
    </source>
</evidence>
<protein>
    <submittedName>
        <fullName evidence="8">GMC family oxidoreductase</fullName>
    </submittedName>
</protein>
<comment type="caution">
    <text evidence="8">The sequence shown here is derived from an EMBL/GenBank/DDBJ whole genome shotgun (WGS) entry which is preliminary data.</text>
</comment>
<comment type="similarity">
    <text evidence="2">Belongs to the GMC oxidoreductase family.</text>
</comment>
<comment type="cofactor">
    <cofactor evidence="1">
        <name>FAD</name>
        <dbReference type="ChEBI" id="CHEBI:57692"/>
    </cofactor>
</comment>
<dbReference type="Pfam" id="PF05199">
    <property type="entry name" value="GMC_oxred_C"/>
    <property type="match status" value="1"/>
</dbReference>
<proteinExistence type="inferred from homology"/>
<sequence length="561" mass="61683">MILDARGDIPNDLRADVTVIGAGAAGIVLALELAGAGLDVVLLEAGGTAFDSASQDFYRAHSVEPASHGTIDMFRRRVLGGSTSVWGGRCIPFDPIDFEDRPWIAHGRWPIGYADVADHYARALDYADAGPAHFAAGEALPGEPAPLAPGIDSPDVVLDRIERFSHPVHFGEYYRDRLQSSPRIRVLLNAPVVQILTDANGGQARGVRVRGDGERTFEIASPRVIVAAGGIETARLLLVSNEAKRCGLGNERDLVGRFYQCHFEGELGEIHFRDRVDQVRMDYQRSPEGVYCRRYIWLSPEAQRRHRLAGLVLRPNHANIVDPDHRHPVLSAMYLVKSRIVPEYARKLTSLEDQMRRDRGGTALSFWGAHMRNMVFGAPRLAAFTYDFARRRTFARRKLPSVVLRDPRNRYPLDVNAEQEPNPDSRIMLGDSLDAHGLPRVSVEWRTTEADHRRLVDGLRIVADAFNGSDTVAVKLTDRDYETALTRKIPVGGHHIGTARMADAPENGVCDANCEVFGTRGLYVAGAAAFSTSSFANPTLALLALSLRLSGHIAGAARQGQ</sequence>
<accession>A0ABS6XI84</accession>
<dbReference type="Pfam" id="PF01266">
    <property type="entry name" value="DAO"/>
    <property type="match status" value="1"/>
</dbReference>
<dbReference type="InterPro" id="IPR006076">
    <property type="entry name" value="FAD-dep_OxRdtase"/>
</dbReference>
<keyword evidence="3" id="KW-0285">Flavoprotein</keyword>
<dbReference type="EMBL" id="JAHWZX010000002">
    <property type="protein sequence ID" value="MBW4329918.1"/>
    <property type="molecule type" value="Genomic_DNA"/>
</dbReference>
<keyword evidence="5" id="KW-0560">Oxidoreductase</keyword>
<dbReference type="PANTHER" id="PTHR42784">
    <property type="entry name" value="PYRANOSE 2-OXIDASE"/>
    <property type="match status" value="1"/>
</dbReference>
<keyword evidence="4" id="KW-0274">FAD</keyword>
<name>A0ABS6XI84_9SPHN</name>
<dbReference type="Proteomes" id="UP001197214">
    <property type="component" value="Unassembled WGS sequence"/>
</dbReference>
<evidence type="ECO:0000256" key="2">
    <source>
        <dbReference type="ARBA" id="ARBA00010790"/>
    </source>
</evidence>
<keyword evidence="9" id="KW-1185">Reference proteome</keyword>
<evidence type="ECO:0000313" key="9">
    <source>
        <dbReference type="Proteomes" id="UP001197214"/>
    </source>
</evidence>
<evidence type="ECO:0000256" key="4">
    <source>
        <dbReference type="ARBA" id="ARBA00022827"/>
    </source>
</evidence>
<dbReference type="PANTHER" id="PTHR42784:SF1">
    <property type="entry name" value="PYRANOSE 2-OXIDASE"/>
    <property type="match status" value="1"/>
</dbReference>
<evidence type="ECO:0000256" key="5">
    <source>
        <dbReference type="ARBA" id="ARBA00023002"/>
    </source>
</evidence>
<dbReference type="InterPro" id="IPR007867">
    <property type="entry name" value="GMC_OxRtase_C"/>
</dbReference>
<feature type="domain" description="FAD dependent oxidoreductase" evidence="6">
    <location>
        <begin position="16"/>
        <end position="236"/>
    </location>
</feature>
<gene>
    <name evidence="8" type="ORF">KY084_03390</name>
</gene>
<dbReference type="RefSeq" id="WP_219237016.1">
    <property type="nucleotide sequence ID" value="NZ_JAHWZX010000002.1"/>
</dbReference>
<evidence type="ECO:0000256" key="1">
    <source>
        <dbReference type="ARBA" id="ARBA00001974"/>
    </source>
</evidence>
<evidence type="ECO:0000259" key="6">
    <source>
        <dbReference type="Pfam" id="PF01266"/>
    </source>
</evidence>
<organism evidence="8 9">
    <name type="scientific">Stakelama flava</name>
    <dbReference type="NCBI Taxonomy" id="2860338"/>
    <lineage>
        <taxon>Bacteria</taxon>
        <taxon>Pseudomonadati</taxon>
        <taxon>Pseudomonadota</taxon>
        <taxon>Alphaproteobacteria</taxon>
        <taxon>Sphingomonadales</taxon>
        <taxon>Sphingomonadaceae</taxon>
        <taxon>Stakelama</taxon>
    </lineage>
</organism>
<reference evidence="8 9" key="1">
    <citation type="submission" date="2021-07" db="EMBL/GenBank/DDBJ databases">
        <title>Stakelama flava sp. nov., a novel endophytic bacterium isolated from branch of Kandelia candel.</title>
        <authorList>
            <person name="Tuo L."/>
        </authorList>
    </citation>
    <scope>NUCLEOTIDE SEQUENCE [LARGE SCALE GENOMIC DNA]</scope>
    <source>
        <strain evidence="8 9">CBK3Z-3</strain>
    </source>
</reference>
<dbReference type="InterPro" id="IPR051473">
    <property type="entry name" value="P2Ox-like"/>
</dbReference>
<feature type="domain" description="Glucose-methanol-choline oxidoreductase C-terminal" evidence="7">
    <location>
        <begin position="421"/>
        <end position="545"/>
    </location>
</feature>
<evidence type="ECO:0000259" key="7">
    <source>
        <dbReference type="Pfam" id="PF05199"/>
    </source>
</evidence>
<evidence type="ECO:0000313" key="8">
    <source>
        <dbReference type="EMBL" id="MBW4329918.1"/>
    </source>
</evidence>